<feature type="compositionally biased region" description="Polar residues" evidence="1">
    <location>
        <begin position="114"/>
        <end position="130"/>
    </location>
</feature>
<evidence type="ECO:0000256" key="1">
    <source>
        <dbReference type="SAM" id="MobiDB-lite"/>
    </source>
</evidence>
<proteinExistence type="predicted"/>
<protein>
    <submittedName>
        <fullName evidence="2">Uncharacterized protein</fullName>
    </submittedName>
</protein>
<sequence>MQYLRRFDLEASSDVIYSRFFSVLVKKEDVGCDSKSLNLDVTVEEVRGLNVDARRFAKPSACLKLFTLPNTLSRPLNTSETLNLVVIEWPDDWPAVASLMMHEMKLSKQEVHTRTTQSDMQDTGSAQRDI</sequence>
<name>A0A4Z2H7L5_9TELE</name>
<gene>
    <name evidence="2" type="ORF">EYF80_028994</name>
</gene>
<organism evidence="2 3">
    <name type="scientific">Liparis tanakae</name>
    <name type="common">Tanaka's snailfish</name>
    <dbReference type="NCBI Taxonomy" id="230148"/>
    <lineage>
        <taxon>Eukaryota</taxon>
        <taxon>Metazoa</taxon>
        <taxon>Chordata</taxon>
        <taxon>Craniata</taxon>
        <taxon>Vertebrata</taxon>
        <taxon>Euteleostomi</taxon>
        <taxon>Actinopterygii</taxon>
        <taxon>Neopterygii</taxon>
        <taxon>Teleostei</taxon>
        <taxon>Neoteleostei</taxon>
        <taxon>Acanthomorphata</taxon>
        <taxon>Eupercaria</taxon>
        <taxon>Perciformes</taxon>
        <taxon>Cottioidei</taxon>
        <taxon>Cottales</taxon>
        <taxon>Liparidae</taxon>
        <taxon>Liparis</taxon>
    </lineage>
</organism>
<keyword evidence="3" id="KW-1185">Reference proteome</keyword>
<evidence type="ECO:0000313" key="2">
    <source>
        <dbReference type="EMBL" id="TNN60824.1"/>
    </source>
</evidence>
<dbReference type="Proteomes" id="UP000314294">
    <property type="component" value="Unassembled WGS sequence"/>
</dbReference>
<reference evidence="2 3" key="1">
    <citation type="submission" date="2019-03" db="EMBL/GenBank/DDBJ databases">
        <title>First draft genome of Liparis tanakae, snailfish: a comprehensive survey of snailfish specific genes.</title>
        <authorList>
            <person name="Kim W."/>
            <person name="Song I."/>
            <person name="Jeong J.-H."/>
            <person name="Kim D."/>
            <person name="Kim S."/>
            <person name="Ryu S."/>
            <person name="Song J.Y."/>
            <person name="Lee S.K."/>
        </authorList>
    </citation>
    <scope>NUCLEOTIDE SEQUENCE [LARGE SCALE GENOMIC DNA]</scope>
    <source>
        <tissue evidence="2">Muscle</tissue>
    </source>
</reference>
<feature type="region of interest" description="Disordered" evidence="1">
    <location>
        <begin position="111"/>
        <end position="130"/>
    </location>
</feature>
<accession>A0A4Z2H7L5</accession>
<dbReference type="AlphaFoldDB" id="A0A4Z2H7L5"/>
<dbReference type="EMBL" id="SRLO01000327">
    <property type="protein sequence ID" value="TNN60824.1"/>
    <property type="molecule type" value="Genomic_DNA"/>
</dbReference>
<evidence type="ECO:0000313" key="3">
    <source>
        <dbReference type="Proteomes" id="UP000314294"/>
    </source>
</evidence>
<comment type="caution">
    <text evidence="2">The sequence shown here is derived from an EMBL/GenBank/DDBJ whole genome shotgun (WGS) entry which is preliminary data.</text>
</comment>